<evidence type="ECO:0000313" key="5">
    <source>
        <dbReference type="Proteomes" id="UP001299970"/>
    </source>
</evidence>
<dbReference type="RefSeq" id="WP_241038361.1">
    <property type="nucleotide sequence ID" value="NZ_BAAAJF010000012.1"/>
</dbReference>
<organism evidence="4 5">
    <name type="scientific">Pseudonocardia alaniniphila</name>
    <dbReference type="NCBI Taxonomy" id="75291"/>
    <lineage>
        <taxon>Bacteria</taxon>
        <taxon>Bacillati</taxon>
        <taxon>Actinomycetota</taxon>
        <taxon>Actinomycetes</taxon>
        <taxon>Pseudonocardiales</taxon>
        <taxon>Pseudonocardiaceae</taxon>
        <taxon>Pseudonocardia</taxon>
    </lineage>
</organism>
<dbReference type="Pfam" id="PF01740">
    <property type="entry name" value="STAS"/>
    <property type="match status" value="1"/>
</dbReference>
<dbReference type="InterPro" id="IPR036513">
    <property type="entry name" value="STAS_dom_sf"/>
</dbReference>
<comment type="caution">
    <text evidence="4">The sequence shown here is derived from an EMBL/GenBank/DDBJ whole genome shotgun (WGS) entry which is preliminary data.</text>
</comment>
<dbReference type="PROSITE" id="PS50801">
    <property type="entry name" value="STAS"/>
    <property type="match status" value="1"/>
</dbReference>
<dbReference type="NCBIfam" id="TIGR00377">
    <property type="entry name" value="ant_ant_sig"/>
    <property type="match status" value="1"/>
</dbReference>
<dbReference type="InterPro" id="IPR002645">
    <property type="entry name" value="STAS_dom"/>
</dbReference>
<feature type="domain" description="STAS" evidence="3">
    <location>
        <begin position="15"/>
        <end position="125"/>
    </location>
</feature>
<evidence type="ECO:0000256" key="1">
    <source>
        <dbReference type="ARBA" id="ARBA00009013"/>
    </source>
</evidence>
<evidence type="ECO:0000313" key="4">
    <source>
        <dbReference type="EMBL" id="MCH6167812.1"/>
    </source>
</evidence>
<evidence type="ECO:0000259" key="3">
    <source>
        <dbReference type="PROSITE" id="PS50801"/>
    </source>
</evidence>
<dbReference type="SUPFAM" id="SSF52091">
    <property type="entry name" value="SpoIIaa-like"/>
    <property type="match status" value="1"/>
</dbReference>
<name>A0ABS9TGZ6_9PSEU</name>
<gene>
    <name evidence="4" type="ORF">MMF94_19160</name>
</gene>
<evidence type="ECO:0000256" key="2">
    <source>
        <dbReference type="RuleBase" id="RU003749"/>
    </source>
</evidence>
<dbReference type="EMBL" id="JAKXMK010000016">
    <property type="protein sequence ID" value="MCH6167812.1"/>
    <property type="molecule type" value="Genomic_DNA"/>
</dbReference>
<sequence>MNSGQDGMPPPEELISVRRATRGRAVILTVEGDVDVATASVLRRAVDEALSEAGPHPLVIDLTGVTFLASRGLRTLVEAHREASASSPLRVVVDHTRPVIRPLQLSGLDRILTLFHDVEDALSGRPEVDVSE</sequence>
<dbReference type="Gene3D" id="3.30.750.24">
    <property type="entry name" value="STAS domain"/>
    <property type="match status" value="1"/>
</dbReference>
<dbReference type="InterPro" id="IPR003658">
    <property type="entry name" value="Anti-sigma_ant"/>
</dbReference>
<dbReference type="Proteomes" id="UP001299970">
    <property type="component" value="Unassembled WGS sequence"/>
</dbReference>
<accession>A0ABS9TGZ6</accession>
<dbReference type="PANTHER" id="PTHR33495:SF13">
    <property type="entry name" value="ANTI-SIGMA-F FACTOR ANTAGONIST RSFB"/>
    <property type="match status" value="1"/>
</dbReference>
<proteinExistence type="inferred from homology"/>
<dbReference type="PANTHER" id="PTHR33495">
    <property type="entry name" value="ANTI-SIGMA FACTOR ANTAGONIST TM_1081-RELATED-RELATED"/>
    <property type="match status" value="1"/>
</dbReference>
<dbReference type="CDD" id="cd07043">
    <property type="entry name" value="STAS_anti-anti-sigma_factors"/>
    <property type="match status" value="1"/>
</dbReference>
<protein>
    <recommendedName>
        <fullName evidence="2">Anti-sigma factor antagonist</fullName>
    </recommendedName>
</protein>
<keyword evidence="5" id="KW-1185">Reference proteome</keyword>
<reference evidence="4 5" key="1">
    <citation type="submission" date="2022-03" db="EMBL/GenBank/DDBJ databases">
        <title>Pseudonocardia alaer sp. nov., a novel actinomycete isolated from reed forest soil.</title>
        <authorList>
            <person name="Wang L."/>
        </authorList>
    </citation>
    <scope>NUCLEOTIDE SEQUENCE [LARGE SCALE GENOMIC DNA]</scope>
    <source>
        <strain evidence="4 5">Y-16303</strain>
    </source>
</reference>
<comment type="similarity">
    <text evidence="1 2">Belongs to the anti-sigma-factor antagonist family.</text>
</comment>